<feature type="signal peptide" evidence="2">
    <location>
        <begin position="1"/>
        <end position="21"/>
    </location>
</feature>
<dbReference type="Proteomes" id="UP001049176">
    <property type="component" value="Chromosome 6"/>
</dbReference>
<dbReference type="KEGG" id="more:E1B28_010677"/>
<reference evidence="3" key="1">
    <citation type="journal article" date="2021" name="Genome Biol. Evol.">
        <title>The assembled and annotated genome of the fairy-ring fungus Marasmius oreades.</title>
        <authorList>
            <person name="Hiltunen M."/>
            <person name="Ament-Velasquez S.L."/>
            <person name="Johannesson H."/>
        </authorList>
    </citation>
    <scope>NUCLEOTIDE SEQUENCE</scope>
    <source>
        <strain evidence="3">03SP1</strain>
    </source>
</reference>
<feature type="chain" id="PRO_5040189297" description="Secreted protein" evidence="2">
    <location>
        <begin position="22"/>
        <end position="95"/>
    </location>
</feature>
<comment type="caution">
    <text evidence="3">The sequence shown here is derived from an EMBL/GenBank/DDBJ whole genome shotgun (WGS) entry which is preliminary data.</text>
</comment>
<keyword evidence="4" id="KW-1185">Reference proteome</keyword>
<accession>A0A9P7RYT3</accession>
<evidence type="ECO:0000256" key="2">
    <source>
        <dbReference type="SAM" id="SignalP"/>
    </source>
</evidence>
<evidence type="ECO:0008006" key="5">
    <source>
        <dbReference type="Google" id="ProtNLM"/>
    </source>
</evidence>
<proteinExistence type="predicted"/>
<organism evidence="3 4">
    <name type="scientific">Marasmius oreades</name>
    <name type="common">fairy-ring Marasmius</name>
    <dbReference type="NCBI Taxonomy" id="181124"/>
    <lineage>
        <taxon>Eukaryota</taxon>
        <taxon>Fungi</taxon>
        <taxon>Dikarya</taxon>
        <taxon>Basidiomycota</taxon>
        <taxon>Agaricomycotina</taxon>
        <taxon>Agaricomycetes</taxon>
        <taxon>Agaricomycetidae</taxon>
        <taxon>Agaricales</taxon>
        <taxon>Marasmiineae</taxon>
        <taxon>Marasmiaceae</taxon>
        <taxon>Marasmius</taxon>
    </lineage>
</organism>
<sequence length="95" mass="10534">MRSSFVVMISLLERVLHSIIASHVVLRIRRMAPRGYLQNGSALDGATTEAPTTDTGPVWFASYMLRSDNEPENQGNRELEGTLKGDSDDDTSHSR</sequence>
<dbReference type="RefSeq" id="XP_043008126.1">
    <property type="nucleotide sequence ID" value="XM_043155653.1"/>
</dbReference>
<evidence type="ECO:0000313" key="4">
    <source>
        <dbReference type="Proteomes" id="UP001049176"/>
    </source>
</evidence>
<name>A0A9P7RYT3_9AGAR</name>
<evidence type="ECO:0000313" key="3">
    <source>
        <dbReference type="EMBL" id="KAG7091656.1"/>
    </source>
</evidence>
<dbReference type="AlphaFoldDB" id="A0A9P7RYT3"/>
<feature type="region of interest" description="Disordered" evidence="1">
    <location>
        <begin position="67"/>
        <end position="95"/>
    </location>
</feature>
<feature type="compositionally biased region" description="Basic and acidic residues" evidence="1">
    <location>
        <begin position="75"/>
        <end position="95"/>
    </location>
</feature>
<dbReference type="GeneID" id="66079753"/>
<dbReference type="OrthoDB" id="3112766at2759"/>
<protein>
    <recommendedName>
        <fullName evidence="5">Secreted protein</fullName>
    </recommendedName>
</protein>
<dbReference type="EMBL" id="CM032186">
    <property type="protein sequence ID" value="KAG7091656.1"/>
    <property type="molecule type" value="Genomic_DNA"/>
</dbReference>
<evidence type="ECO:0000256" key="1">
    <source>
        <dbReference type="SAM" id="MobiDB-lite"/>
    </source>
</evidence>
<keyword evidence="2" id="KW-0732">Signal</keyword>
<gene>
    <name evidence="3" type="ORF">E1B28_010677</name>
</gene>